<comment type="subcellular location">
    <subcellularLocation>
        <location evidence="1">Secreted</location>
    </subcellularLocation>
</comment>
<name>A0A8J7AHP6_9CYAN</name>
<proteinExistence type="predicted"/>
<accession>A0A8J7AHP6</accession>
<dbReference type="InterPro" id="IPR001343">
    <property type="entry name" value="Hemolysn_Ca-bd"/>
</dbReference>
<keyword evidence="4" id="KW-1185">Reference proteome</keyword>
<reference evidence="3" key="1">
    <citation type="submission" date="2020-10" db="EMBL/GenBank/DDBJ databases">
        <authorList>
            <person name="Castelo-Branco R."/>
            <person name="Eusebio N."/>
            <person name="Adriana R."/>
            <person name="Vieira A."/>
            <person name="Brugerolle De Fraissinette N."/>
            <person name="Rezende De Castro R."/>
            <person name="Schneider M.P."/>
            <person name="Vasconcelos V."/>
            <person name="Leao P.N."/>
        </authorList>
    </citation>
    <scope>NUCLEOTIDE SEQUENCE</scope>
    <source>
        <strain evidence="3">LEGE 07310</strain>
    </source>
</reference>
<evidence type="ECO:0000256" key="1">
    <source>
        <dbReference type="ARBA" id="ARBA00004613"/>
    </source>
</evidence>
<dbReference type="Proteomes" id="UP000636505">
    <property type="component" value="Unassembled WGS sequence"/>
</dbReference>
<dbReference type="GO" id="GO:0005576">
    <property type="term" value="C:extracellular region"/>
    <property type="evidence" value="ECO:0007669"/>
    <property type="project" value="UniProtKB-SubCell"/>
</dbReference>
<dbReference type="InterPro" id="IPR050557">
    <property type="entry name" value="RTX_toxin/Mannuronan_C5-epim"/>
</dbReference>
<evidence type="ECO:0008006" key="5">
    <source>
        <dbReference type="Google" id="ProtNLM"/>
    </source>
</evidence>
<sequence length="412" mass="42992">MSFAVTGTDDQVTIRNITDSRQQVERFVIGAETLSLYELVASWVGSGSAGADSLTWNQSAIILDGLAGDDTITTGSYADTLYGGVGNDTLNSGAGNDVLNGGDGSDTLNAGAGDDHLNGGAGNDTLYGGAGNDTYRFERGDGQDVIHDLYQNSSYGYIYDGGTDTLVFGEGITRADLSWSFDGSDMSFAVTGTDDQVTIRNITDSRQQVERFVIGAETLSLYELVASWVGSGSAGADSLTWNQSAIILDGLAGDDTITTGSYADTLYGGTGNDILRANGGNDILDGGAGNDILNAGMGNDILVGGTGNDSLYGGAGNDTYRFERGDGQDVIHDLYQNSSYGYIYDGGTDTLVFGEGIARADLSWSFDGVDLTFTVIGTSDRVIVKDMANSETRIENILVGGETLSLSEVMSV</sequence>
<dbReference type="SUPFAM" id="SSF51120">
    <property type="entry name" value="beta-Roll"/>
    <property type="match status" value="2"/>
</dbReference>
<dbReference type="EMBL" id="JADEXG010000052">
    <property type="protein sequence ID" value="MBE9079316.1"/>
    <property type="molecule type" value="Genomic_DNA"/>
</dbReference>
<protein>
    <recommendedName>
        <fullName evidence="5">Calcium-binding protein</fullName>
    </recommendedName>
</protein>
<dbReference type="InterPro" id="IPR018511">
    <property type="entry name" value="Hemolysin-typ_Ca-bd_CS"/>
</dbReference>
<comment type="caution">
    <text evidence="3">The sequence shown here is derived from an EMBL/GenBank/DDBJ whole genome shotgun (WGS) entry which is preliminary data.</text>
</comment>
<organism evidence="3 4">
    <name type="scientific">Vasconcelosia minhoensis LEGE 07310</name>
    <dbReference type="NCBI Taxonomy" id="915328"/>
    <lineage>
        <taxon>Bacteria</taxon>
        <taxon>Bacillati</taxon>
        <taxon>Cyanobacteriota</taxon>
        <taxon>Cyanophyceae</taxon>
        <taxon>Nodosilineales</taxon>
        <taxon>Cymatolegaceae</taxon>
        <taxon>Vasconcelosia</taxon>
        <taxon>Vasconcelosia minhoensis</taxon>
    </lineage>
</organism>
<dbReference type="PANTHER" id="PTHR38340:SF1">
    <property type="entry name" value="S-LAYER PROTEIN"/>
    <property type="match status" value="1"/>
</dbReference>
<dbReference type="PRINTS" id="PR00313">
    <property type="entry name" value="CABNDNGRPT"/>
</dbReference>
<evidence type="ECO:0000313" key="3">
    <source>
        <dbReference type="EMBL" id="MBE9079316.1"/>
    </source>
</evidence>
<evidence type="ECO:0000256" key="2">
    <source>
        <dbReference type="ARBA" id="ARBA00022525"/>
    </source>
</evidence>
<keyword evidence="2" id="KW-0964">Secreted</keyword>
<dbReference type="GO" id="GO:0005509">
    <property type="term" value="F:calcium ion binding"/>
    <property type="evidence" value="ECO:0007669"/>
    <property type="project" value="InterPro"/>
</dbReference>
<dbReference type="InterPro" id="IPR011049">
    <property type="entry name" value="Serralysin-like_metalloprot_C"/>
</dbReference>
<dbReference type="AlphaFoldDB" id="A0A8J7AHP6"/>
<dbReference type="PROSITE" id="PS00330">
    <property type="entry name" value="HEMOLYSIN_CALCIUM"/>
    <property type="match status" value="4"/>
</dbReference>
<dbReference type="Gene3D" id="2.150.10.10">
    <property type="entry name" value="Serralysin-like metalloprotease, C-terminal"/>
    <property type="match status" value="4"/>
</dbReference>
<dbReference type="Pfam" id="PF00353">
    <property type="entry name" value="HemolysinCabind"/>
    <property type="match status" value="4"/>
</dbReference>
<evidence type="ECO:0000313" key="4">
    <source>
        <dbReference type="Proteomes" id="UP000636505"/>
    </source>
</evidence>
<gene>
    <name evidence="3" type="ORF">IQ241_18780</name>
</gene>
<dbReference type="PANTHER" id="PTHR38340">
    <property type="entry name" value="S-LAYER PROTEIN"/>
    <property type="match status" value="1"/>
</dbReference>